<dbReference type="InterPro" id="IPR027417">
    <property type="entry name" value="P-loop_NTPase"/>
</dbReference>
<dbReference type="SMART" id="SM00382">
    <property type="entry name" value="AAA"/>
    <property type="match status" value="1"/>
</dbReference>
<feature type="domain" description="Sigma-54 factor interaction" evidence="7">
    <location>
        <begin position="144"/>
        <end position="372"/>
    </location>
</feature>
<evidence type="ECO:0000256" key="6">
    <source>
        <dbReference type="PROSITE-ProRule" id="PRU00169"/>
    </source>
</evidence>
<feature type="domain" description="Response regulatory" evidence="8">
    <location>
        <begin position="10"/>
        <end position="125"/>
    </location>
</feature>
<dbReference type="Gene3D" id="1.10.10.60">
    <property type="entry name" value="Homeodomain-like"/>
    <property type="match status" value="1"/>
</dbReference>
<gene>
    <name evidence="9" type="ORF">JFN90_07810</name>
</gene>
<dbReference type="Pfam" id="PF00158">
    <property type="entry name" value="Sigma54_activat"/>
    <property type="match status" value="1"/>
</dbReference>
<dbReference type="InterPro" id="IPR025943">
    <property type="entry name" value="Sigma_54_int_dom_ATP-bd_2"/>
</dbReference>
<dbReference type="CDD" id="cd00009">
    <property type="entry name" value="AAA"/>
    <property type="match status" value="1"/>
</dbReference>
<evidence type="ECO:0000259" key="7">
    <source>
        <dbReference type="PROSITE" id="PS50045"/>
    </source>
</evidence>
<dbReference type="PROSITE" id="PS50045">
    <property type="entry name" value="SIGMA54_INTERACT_4"/>
    <property type="match status" value="1"/>
</dbReference>
<accession>A0ABS0YPY4</accession>
<keyword evidence="2" id="KW-0067">ATP-binding</keyword>
<dbReference type="PANTHER" id="PTHR32071:SF13">
    <property type="entry name" value="RESPONSE REGULATOR HSFA"/>
    <property type="match status" value="1"/>
</dbReference>
<feature type="modified residue" description="4-aspartylphosphate" evidence="6">
    <location>
        <position position="60"/>
    </location>
</feature>
<dbReference type="Gene3D" id="3.40.50.2300">
    <property type="match status" value="1"/>
</dbReference>
<dbReference type="PROSITE" id="PS50110">
    <property type="entry name" value="RESPONSE_REGULATORY"/>
    <property type="match status" value="1"/>
</dbReference>
<dbReference type="EMBL" id="JAEMHK010000004">
    <property type="protein sequence ID" value="MBJ6800041.1"/>
    <property type="molecule type" value="Genomic_DNA"/>
</dbReference>
<dbReference type="InterPro" id="IPR025662">
    <property type="entry name" value="Sigma_54_int_dom_ATP-bd_1"/>
</dbReference>
<dbReference type="InterPro" id="IPR002197">
    <property type="entry name" value="HTH_Fis"/>
</dbReference>
<dbReference type="PROSITE" id="PS00675">
    <property type="entry name" value="SIGMA54_INTERACT_1"/>
    <property type="match status" value="1"/>
</dbReference>
<evidence type="ECO:0000256" key="2">
    <source>
        <dbReference type="ARBA" id="ARBA00022840"/>
    </source>
</evidence>
<name>A0ABS0YPY4_9BACT</name>
<evidence type="ECO:0000313" key="9">
    <source>
        <dbReference type="EMBL" id="MBJ6800041.1"/>
    </source>
</evidence>
<keyword evidence="5" id="KW-0804">Transcription</keyword>
<dbReference type="SUPFAM" id="SSF52172">
    <property type="entry name" value="CheY-like"/>
    <property type="match status" value="1"/>
</dbReference>
<dbReference type="InterPro" id="IPR025944">
    <property type="entry name" value="Sigma_54_int_dom_CS"/>
</dbReference>
<protein>
    <submittedName>
        <fullName evidence="9">Sigma-54-dependent Fis family transcriptional regulator</fullName>
    </submittedName>
</protein>
<evidence type="ECO:0000256" key="3">
    <source>
        <dbReference type="ARBA" id="ARBA00023015"/>
    </source>
</evidence>
<dbReference type="InterPro" id="IPR011006">
    <property type="entry name" value="CheY-like_superfamily"/>
</dbReference>
<keyword evidence="3" id="KW-0805">Transcription regulation</keyword>
<keyword evidence="1" id="KW-0547">Nucleotide-binding</keyword>
<dbReference type="SUPFAM" id="SSF46689">
    <property type="entry name" value="Homeodomain-like"/>
    <property type="match status" value="1"/>
</dbReference>
<dbReference type="Pfam" id="PF00072">
    <property type="entry name" value="Response_reg"/>
    <property type="match status" value="1"/>
</dbReference>
<keyword evidence="6" id="KW-0597">Phosphoprotein</keyword>
<dbReference type="InterPro" id="IPR009057">
    <property type="entry name" value="Homeodomain-like_sf"/>
</dbReference>
<dbReference type="SUPFAM" id="SSF52540">
    <property type="entry name" value="P-loop containing nucleoside triphosphate hydrolases"/>
    <property type="match status" value="1"/>
</dbReference>
<comment type="caution">
    <text evidence="9">The sequence shown here is derived from an EMBL/GenBank/DDBJ whole genome shotgun (WGS) entry which is preliminary data.</text>
</comment>
<sequence>MKSNEVTPLPVVVVDDDQDMLQIYRALLQGHGVGPVLTFDDGDGLLPYLRRNEAALVVLDLALPTVTGRDLLPRLVEEFPHLPVLIITGVAEVGQAVSCMRAGACDYLLKPIDNVLFLAAIDRALGPPEDEHRLRWRRMPFPDIVTEDPQMLRLMKRAQAVSHSGQPVLITGETGVGKELFAEAVHRCSGSKGELVTVNVAGLDDAVFSDTLFGHRKGAFTSAQENREGLIRKAAGGTLFLDEIGDLREGAQVKLLRLIQEHEYLPLGSDAAAKTDAGIVVATNRDLRQLLEQGKLREDLYYRLSCHRLHIPPLRERQGDIPLLLEHFVTLASRQMGKKRPWYPSELPRLLQRYHFPGNVRELQAMVYDAVALHEKGPLSLAAFRSNMNVPSGKGLTVEGHEVVTVIFNGFPSIKEAQSHLISEALRMSNGNQGEAASLLGISRQALNNRLRRKSV</sequence>
<evidence type="ECO:0000256" key="4">
    <source>
        <dbReference type="ARBA" id="ARBA00023125"/>
    </source>
</evidence>
<reference evidence="9 10" key="1">
    <citation type="submission" date="2020-12" db="EMBL/GenBank/DDBJ databases">
        <title>Geomonas sp. Red259, isolated from paddy soil.</title>
        <authorList>
            <person name="Xu Z."/>
            <person name="Zhang Z."/>
            <person name="Masuda Y."/>
            <person name="Itoh H."/>
            <person name="Senoo K."/>
        </authorList>
    </citation>
    <scope>NUCLEOTIDE SEQUENCE [LARGE SCALE GENOMIC DNA]</scope>
    <source>
        <strain evidence="9 10">Red259</strain>
    </source>
</reference>
<dbReference type="InterPro" id="IPR058031">
    <property type="entry name" value="AAA_lid_NorR"/>
</dbReference>
<evidence type="ECO:0000313" key="10">
    <source>
        <dbReference type="Proteomes" id="UP000641025"/>
    </source>
</evidence>
<proteinExistence type="predicted"/>
<dbReference type="PANTHER" id="PTHR32071">
    <property type="entry name" value="TRANSCRIPTIONAL REGULATORY PROTEIN"/>
    <property type="match status" value="1"/>
</dbReference>
<evidence type="ECO:0000256" key="5">
    <source>
        <dbReference type="ARBA" id="ARBA00023163"/>
    </source>
</evidence>
<dbReference type="Pfam" id="PF25601">
    <property type="entry name" value="AAA_lid_14"/>
    <property type="match status" value="1"/>
</dbReference>
<dbReference type="Proteomes" id="UP000641025">
    <property type="component" value="Unassembled WGS sequence"/>
</dbReference>
<organism evidence="9 10">
    <name type="scientific">Geomonas propionica</name>
    <dbReference type="NCBI Taxonomy" id="2798582"/>
    <lineage>
        <taxon>Bacteria</taxon>
        <taxon>Pseudomonadati</taxon>
        <taxon>Thermodesulfobacteriota</taxon>
        <taxon>Desulfuromonadia</taxon>
        <taxon>Geobacterales</taxon>
        <taxon>Geobacteraceae</taxon>
        <taxon>Geomonas</taxon>
    </lineage>
</organism>
<dbReference type="InterPro" id="IPR003593">
    <property type="entry name" value="AAA+_ATPase"/>
</dbReference>
<dbReference type="PROSITE" id="PS00676">
    <property type="entry name" value="SIGMA54_INTERACT_2"/>
    <property type="match status" value="1"/>
</dbReference>
<evidence type="ECO:0000259" key="8">
    <source>
        <dbReference type="PROSITE" id="PS50110"/>
    </source>
</evidence>
<dbReference type="PROSITE" id="PS00688">
    <property type="entry name" value="SIGMA54_INTERACT_3"/>
    <property type="match status" value="1"/>
</dbReference>
<dbReference type="PRINTS" id="PR01590">
    <property type="entry name" value="HTHFIS"/>
</dbReference>
<keyword evidence="4" id="KW-0238">DNA-binding</keyword>
<dbReference type="SMART" id="SM00448">
    <property type="entry name" value="REC"/>
    <property type="match status" value="1"/>
</dbReference>
<dbReference type="InterPro" id="IPR002078">
    <property type="entry name" value="Sigma_54_int"/>
</dbReference>
<dbReference type="Gene3D" id="1.10.8.60">
    <property type="match status" value="1"/>
</dbReference>
<keyword evidence="10" id="KW-1185">Reference proteome</keyword>
<dbReference type="InterPro" id="IPR001789">
    <property type="entry name" value="Sig_transdc_resp-reg_receiver"/>
</dbReference>
<dbReference type="RefSeq" id="WP_199394551.1">
    <property type="nucleotide sequence ID" value="NZ_JAEMHK010000004.1"/>
</dbReference>
<dbReference type="Pfam" id="PF02954">
    <property type="entry name" value="HTH_8"/>
    <property type="match status" value="1"/>
</dbReference>
<dbReference type="Gene3D" id="3.40.50.300">
    <property type="entry name" value="P-loop containing nucleotide triphosphate hydrolases"/>
    <property type="match status" value="1"/>
</dbReference>
<evidence type="ECO:0000256" key="1">
    <source>
        <dbReference type="ARBA" id="ARBA00022741"/>
    </source>
</evidence>